<evidence type="ECO:0000313" key="2">
    <source>
        <dbReference type="Proteomes" id="UP001291623"/>
    </source>
</evidence>
<sequence>MAMAMARLLRGASYVMATGDGDGELRSSANCEVNLINGLSRTTLLDFATNGKWCQNQTKLLSWSGRSPKDNGLHHGELEELSMRPNNWWRNMTLSTALGRPIKLRTALFLLVLLHFNNKVCNGEWASLKLLIISASSCSDTSEMREDTLPSPSSTFLPTVLKKRSQSHLGAVLSCDRKRNTQSWFNMHSYNQLLRKRRKLLPFSSTAIKASLDKETGMPSTSVLIDFLKSDNNQKMN</sequence>
<reference evidence="1" key="1">
    <citation type="submission" date="2023-12" db="EMBL/GenBank/DDBJ databases">
        <title>Genome assembly of Anisodus tanguticus.</title>
        <authorList>
            <person name="Wang Y.-J."/>
        </authorList>
    </citation>
    <scope>NUCLEOTIDE SEQUENCE</scope>
    <source>
        <strain evidence="1">KB-2021</strain>
        <tissue evidence="1">Leaf</tissue>
    </source>
</reference>
<gene>
    <name evidence="1" type="ORF">RND71_005768</name>
</gene>
<comment type="caution">
    <text evidence="1">The sequence shown here is derived from an EMBL/GenBank/DDBJ whole genome shotgun (WGS) entry which is preliminary data.</text>
</comment>
<dbReference type="EMBL" id="JAVYJV010000003">
    <property type="protein sequence ID" value="KAK4375091.1"/>
    <property type="molecule type" value="Genomic_DNA"/>
</dbReference>
<proteinExistence type="predicted"/>
<dbReference type="AlphaFoldDB" id="A0AAE1SSU0"/>
<accession>A0AAE1SSU0</accession>
<keyword evidence="2" id="KW-1185">Reference proteome</keyword>
<name>A0AAE1SSU0_9SOLA</name>
<evidence type="ECO:0000313" key="1">
    <source>
        <dbReference type="EMBL" id="KAK4375091.1"/>
    </source>
</evidence>
<organism evidence="1 2">
    <name type="scientific">Anisodus tanguticus</name>
    <dbReference type="NCBI Taxonomy" id="243964"/>
    <lineage>
        <taxon>Eukaryota</taxon>
        <taxon>Viridiplantae</taxon>
        <taxon>Streptophyta</taxon>
        <taxon>Embryophyta</taxon>
        <taxon>Tracheophyta</taxon>
        <taxon>Spermatophyta</taxon>
        <taxon>Magnoliopsida</taxon>
        <taxon>eudicotyledons</taxon>
        <taxon>Gunneridae</taxon>
        <taxon>Pentapetalae</taxon>
        <taxon>asterids</taxon>
        <taxon>lamiids</taxon>
        <taxon>Solanales</taxon>
        <taxon>Solanaceae</taxon>
        <taxon>Solanoideae</taxon>
        <taxon>Hyoscyameae</taxon>
        <taxon>Anisodus</taxon>
    </lineage>
</organism>
<dbReference type="Proteomes" id="UP001291623">
    <property type="component" value="Unassembled WGS sequence"/>
</dbReference>
<protein>
    <submittedName>
        <fullName evidence="1">Uncharacterized protein</fullName>
    </submittedName>
</protein>